<comment type="caution">
    <text evidence="1">The sequence shown here is derived from an EMBL/GenBank/DDBJ whole genome shotgun (WGS) entry which is preliminary data.</text>
</comment>
<proteinExistence type="predicted"/>
<sequence length="119" mass="14071">MKAHVNRQFIREIEKAFSTIYPYLRIEFPKDGIRWMTVEEEGIDSERWLRQAQDLLKSEVHLSDDMTVGELEARLQELLAVPVAIFRRSGKSWLETKMTRDWTLKQQNDHGRELANGIK</sequence>
<protein>
    <submittedName>
        <fullName evidence="1">Uncharacterized protein</fullName>
    </submittedName>
</protein>
<accession>A0A8J2UC14</accession>
<name>A0A8J2UC14_9BACT</name>
<dbReference type="EMBL" id="BMJC01000002">
    <property type="protein sequence ID" value="GGA94563.1"/>
    <property type="molecule type" value="Genomic_DNA"/>
</dbReference>
<dbReference type="AlphaFoldDB" id="A0A8J2UC14"/>
<dbReference type="Proteomes" id="UP000607559">
    <property type="component" value="Unassembled WGS sequence"/>
</dbReference>
<gene>
    <name evidence="1" type="ORF">GCM10011511_17330</name>
</gene>
<reference evidence="1" key="1">
    <citation type="journal article" date="2014" name="Int. J. Syst. Evol. Microbiol.">
        <title>Complete genome sequence of Corynebacterium casei LMG S-19264T (=DSM 44701T), isolated from a smear-ripened cheese.</title>
        <authorList>
            <consortium name="US DOE Joint Genome Institute (JGI-PGF)"/>
            <person name="Walter F."/>
            <person name="Albersmeier A."/>
            <person name="Kalinowski J."/>
            <person name="Ruckert C."/>
        </authorList>
    </citation>
    <scope>NUCLEOTIDE SEQUENCE</scope>
    <source>
        <strain evidence="1">CGMCC 1.15448</strain>
    </source>
</reference>
<evidence type="ECO:0000313" key="1">
    <source>
        <dbReference type="EMBL" id="GGA94563.1"/>
    </source>
</evidence>
<organism evidence="1 2">
    <name type="scientific">Puia dinghuensis</name>
    <dbReference type="NCBI Taxonomy" id="1792502"/>
    <lineage>
        <taxon>Bacteria</taxon>
        <taxon>Pseudomonadati</taxon>
        <taxon>Bacteroidota</taxon>
        <taxon>Chitinophagia</taxon>
        <taxon>Chitinophagales</taxon>
        <taxon>Chitinophagaceae</taxon>
        <taxon>Puia</taxon>
    </lineage>
</organism>
<reference evidence="1" key="2">
    <citation type="submission" date="2020-09" db="EMBL/GenBank/DDBJ databases">
        <authorList>
            <person name="Sun Q."/>
            <person name="Zhou Y."/>
        </authorList>
    </citation>
    <scope>NUCLEOTIDE SEQUENCE</scope>
    <source>
        <strain evidence="1">CGMCC 1.15448</strain>
    </source>
</reference>
<evidence type="ECO:0000313" key="2">
    <source>
        <dbReference type="Proteomes" id="UP000607559"/>
    </source>
</evidence>
<keyword evidence="2" id="KW-1185">Reference proteome</keyword>